<dbReference type="CDD" id="cd03110">
    <property type="entry name" value="SIMIBI_bact_arch"/>
    <property type="match status" value="1"/>
</dbReference>
<dbReference type="SUPFAM" id="SSF54862">
    <property type="entry name" value="4Fe-4S ferredoxins"/>
    <property type="match status" value="1"/>
</dbReference>
<evidence type="ECO:0000256" key="1">
    <source>
        <dbReference type="ARBA" id="ARBA00022723"/>
    </source>
</evidence>
<comment type="caution">
    <text evidence="5">The sequence shown here is derived from an EMBL/GenBank/DDBJ whole genome shotgun (WGS) entry which is preliminary data.</text>
</comment>
<keyword evidence="5" id="KW-0547">Nucleotide-binding</keyword>
<keyword evidence="1" id="KW-0479">Metal-binding</keyword>
<evidence type="ECO:0000256" key="2">
    <source>
        <dbReference type="ARBA" id="ARBA00023004"/>
    </source>
</evidence>
<dbReference type="Gene3D" id="3.30.70.20">
    <property type="match status" value="1"/>
</dbReference>
<dbReference type="Pfam" id="PF01656">
    <property type="entry name" value="CbiA"/>
    <property type="match status" value="1"/>
</dbReference>
<sequence length="281" mass="29780">MTVLAVASGKGGTGKSCIASSLALAAGQVVAVDADVEEPNLGKLLGMAPKEIYSVSLPMPVFDEKLCKRCGLCAKECRFNALVQFGDLLPRLNEGLCHGCGVCSMVCPHGAITEGSHVIGKVSRDQAGDLAFLEGRLDVGCPNPVPVIKSVIDTAKEEGDLIIVDSPPGTACSMVEATEQADYVLLVTEGTPFGMADLKLALEVVSDLKRPAGVVVNRSDLGGSDPEEICRRHDVPVLARLLFSRQVAQVYGLGESPYRGSSLWREQMDRLWNSVKKEAGL</sequence>
<gene>
    <name evidence="5" type="ORF">L2W38_08050</name>
</gene>
<dbReference type="Pfam" id="PF00037">
    <property type="entry name" value="Fer4"/>
    <property type="match status" value="2"/>
</dbReference>
<dbReference type="Proteomes" id="UP001200430">
    <property type="component" value="Unassembled WGS sequence"/>
</dbReference>
<dbReference type="InterPro" id="IPR002586">
    <property type="entry name" value="CobQ/CobB/MinD/ParA_Nub-bd_dom"/>
</dbReference>
<dbReference type="InterPro" id="IPR027417">
    <property type="entry name" value="P-loop_NTPase"/>
</dbReference>
<evidence type="ECO:0000259" key="4">
    <source>
        <dbReference type="PROSITE" id="PS51379"/>
    </source>
</evidence>
<name>A0ABS9ENK0_9BACT</name>
<dbReference type="InterPro" id="IPR017896">
    <property type="entry name" value="4Fe4S_Fe-S-bd"/>
</dbReference>
<keyword evidence="3" id="KW-0411">Iron-sulfur</keyword>
<protein>
    <submittedName>
        <fullName evidence="5">ATP-binding protein</fullName>
    </submittedName>
</protein>
<organism evidence="5 6">
    <name type="scientific">Dethiosulfovibrio marinus</name>
    <dbReference type="NCBI Taxonomy" id="133532"/>
    <lineage>
        <taxon>Bacteria</taxon>
        <taxon>Thermotogati</taxon>
        <taxon>Synergistota</taxon>
        <taxon>Synergistia</taxon>
        <taxon>Synergistales</taxon>
        <taxon>Dethiosulfovibrionaceae</taxon>
        <taxon>Dethiosulfovibrio</taxon>
    </lineage>
</organism>
<proteinExistence type="predicted"/>
<keyword evidence="2" id="KW-0408">Iron</keyword>
<keyword evidence="5" id="KW-0067">ATP-binding</keyword>
<dbReference type="EMBL" id="JAKGUD010000007">
    <property type="protein sequence ID" value="MCF4142767.1"/>
    <property type="molecule type" value="Genomic_DNA"/>
</dbReference>
<dbReference type="InterPro" id="IPR017900">
    <property type="entry name" value="4Fe4S_Fe_S_CS"/>
</dbReference>
<dbReference type="PANTHER" id="PTHR43063:SF1">
    <property type="entry name" value="4FE-4S CLUSTER CONTAINING PARA FAMILY ATPASE PROTEIN"/>
    <property type="match status" value="1"/>
</dbReference>
<reference evidence="5 6" key="1">
    <citation type="submission" date="2022-01" db="EMBL/GenBank/DDBJ databases">
        <title>Dethiosulfovibrio faecalis sp. nov., a novel proteolytic, non-sulfur-reducing bacterium isolated from a marine aquaculture solid waste bioreactor.</title>
        <authorList>
            <person name="Grabowski S."/>
            <person name="Apolinario E."/>
            <person name="Schneider N."/>
            <person name="Marshall C.W."/>
            <person name="Sowers K.R."/>
        </authorList>
    </citation>
    <scope>NUCLEOTIDE SEQUENCE [LARGE SCALE GENOMIC DNA]</scope>
    <source>
        <strain evidence="5 6">DSM 12537</strain>
    </source>
</reference>
<dbReference type="PANTHER" id="PTHR43063">
    <property type="entry name" value="4FE-4S CLUSTER CONTAINING PARA FAMILY ATPASE PROTEIN"/>
    <property type="match status" value="1"/>
</dbReference>
<dbReference type="PROSITE" id="PS00198">
    <property type="entry name" value="4FE4S_FER_1"/>
    <property type="match status" value="1"/>
</dbReference>
<dbReference type="PROSITE" id="PS51379">
    <property type="entry name" value="4FE4S_FER_2"/>
    <property type="match status" value="2"/>
</dbReference>
<dbReference type="RefSeq" id="WP_236099487.1">
    <property type="nucleotide sequence ID" value="NZ_JAKGUD010000007.1"/>
</dbReference>
<evidence type="ECO:0000313" key="6">
    <source>
        <dbReference type="Proteomes" id="UP001200430"/>
    </source>
</evidence>
<dbReference type="GO" id="GO:0005524">
    <property type="term" value="F:ATP binding"/>
    <property type="evidence" value="ECO:0007669"/>
    <property type="project" value="UniProtKB-KW"/>
</dbReference>
<accession>A0ABS9ENK0</accession>
<evidence type="ECO:0000313" key="5">
    <source>
        <dbReference type="EMBL" id="MCF4142767.1"/>
    </source>
</evidence>
<keyword evidence="6" id="KW-1185">Reference proteome</keyword>
<dbReference type="SUPFAM" id="SSF52540">
    <property type="entry name" value="P-loop containing nucleoside triphosphate hydrolases"/>
    <property type="match status" value="1"/>
</dbReference>
<dbReference type="Gene3D" id="3.40.50.300">
    <property type="entry name" value="P-loop containing nucleotide triphosphate hydrolases"/>
    <property type="match status" value="1"/>
</dbReference>
<feature type="domain" description="4Fe-4S ferredoxin-type" evidence="4">
    <location>
        <begin position="58"/>
        <end position="87"/>
    </location>
</feature>
<feature type="domain" description="4Fe-4S ferredoxin-type" evidence="4">
    <location>
        <begin position="88"/>
        <end position="117"/>
    </location>
</feature>
<evidence type="ECO:0000256" key="3">
    <source>
        <dbReference type="ARBA" id="ARBA00023014"/>
    </source>
</evidence>